<keyword evidence="3" id="KW-1185">Reference proteome</keyword>
<sequence length="262" mass="30205">RKVSTQEQAGSNKRTKSSSSREKHVDGSSVEVSTTTLEKILNQNARLNAKLDILISGQKKLEERIIKLEEDCTKHIGIDKTFEKNLIKNIAKETLTRSIYPTQEELREITEEYVSANHSEFFGKFTRKRWTSFYEKNIYHALLKQHRSLRGTLTSRIRDAIFAVFGEAQLPPINTNASLAEIQSWKKSNKLKECQVKLFAPIKEGERTTHLTRILDKVWGPKERTSLQRAYTTAICKILLNPKIENIQISENIVKLHMNKIL</sequence>
<feature type="non-terminal residue" evidence="2">
    <location>
        <position position="1"/>
    </location>
</feature>
<comment type="caution">
    <text evidence="2">The sequence shown here is derived from an EMBL/GenBank/DDBJ whole genome shotgun (WGS) entry which is preliminary data.</text>
</comment>
<name>A0A9N9J2N4_9GLOM</name>
<proteinExistence type="predicted"/>
<dbReference type="OrthoDB" id="2408226at2759"/>
<dbReference type="AlphaFoldDB" id="A0A9N9J2N4"/>
<evidence type="ECO:0000256" key="1">
    <source>
        <dbReference type="SAM" id="MobiDB-lite"/>
    </source>
</evidence>
<gene>
    <name evidence="2" type="ORF">FCALED_LOCUS16927</name>
</gene>
<organism evidence="2 3">
    <name type="scientific">Funneliformis caledonium</name>
    <dbReference type="NCBI Taxonomy" id="1117310"/>
    <lineage>
        <taxon>Eukaryota</taxon>
        <taxon>Fungi</taxon>
        <taxon>Fungi incertae sedis</taxon>
        <taxon>Mucoromycota</taxon>
        <taxon>Glomeromycotina</taxon>
        <taxon>Glomeromycetes</taxon>
        <taxon>Glomerales</taxon>
        <taxon>Glomeraceae</taxon>
        <taxon>Funneliformis</taxon>
    </lineage>
</organism>
<reference evidence="2" key="1">
    <citation type="submission" date="2021-06" db="EMBL/GenBank/DDBJ databases">
        <authorList>
            <person name="Kallberg Y."/>
            <person name="Tangrot J."/>
            <person name="Rosling A."/>
        </authorList>
    </citation>
    <scope>NUCLEOTIDE SEQUENCE</scope>
    <source>
        <strain evidence="2">UK204</strain>
    </source>
</reference>
<feature type="region of interest" description="Disordered" evidence="1">
    <location>
        <begin position="1"/>
        <end position="30"/>
    </location>
</feature>
<evidence type="ECO:0000313" key="3">
    <source>
        <dbReference type="Proteomes" id="UP000789570"/>
    </source>
</evidence>
<protein>
    <submittedName>
        <fullName evidence="2">17223_t:CDS:1</fullName>
    </submittedName>
</protein>
<dbReference type="Proteomes" id="UP000789570">
    <property type="component" value="Unassembled WGS sequence"/>
</dbReference>
<accession>A0A9N9J2N4</accession>
<feature type="non-terminal residue" evidence="2">
    <location>
        <position position="262"/>
    </location>
</feature>
<feature type="compositionally biased region" description="Polar residues" evidence="1">
    <location>
        <begin position="1"/>
        <end position="12"/>
    </location>
</feature>
<evidence type="ECO:0000313" key="2">
    <source>
        <dbReference type="EMBL" id="CAG8760955.1"/>
    </source>
</evidence>
<dbReference type="EMBL" id="CAJVPQ010022608">
    <property type="protein sequence ID" value="CAG8760955.1"/>
    <property type="molecule type" value="Genomic_DNA"/>
</dbReference>